<dbReference type="Proteomes" id="UP000323454">
    <property type="component" value="Unassembled WGS sequence"/>
</dbReference>
<dbReference type="PRINTS" id="PR00359">
    <property type="entry name" value="BP450"/>
</dbReference>
<keyword evidence="3 7" id="KW-0479">Metal-binding</keyword>
<evidence type="ECO:0000256" key="4">
    <source>
        <dbReference type="ARBA" id="ARBA00023002"/>
    </source>
</evidence>
<dbReference type="InterPro" id="IPR002397">
    <property type="entry name" value="Cyt_P450_B"/>
</dbReference>
<keyword evidence="9" id="KW-1185">Reference proteome</keyword>
<accession>A0A5B2XKM3</accession>
<protein>
    <submittedName>
        <fullName evidence="8">Cytochrome P450</fullName>
    </submittedName>
</protein>
<keyword evidence="2 7" id="KW-0349">Heme</keyword>
<dbReference type="GO" id="GO:0004497">
    <property type="term" value="F:monooxygenase activity"/>
    <property type="evidence" value="ECO:0007669"/>
    <property type="project" value="UniProtKB-KW"/>
</dbReference>
<evidence type="ECO:0000256" key="7">
    <source>
        <dbReference type="RuleBase" id="RU000461"/>
    </source>
</evidence>
<dbReference type="PROSITE" id="PS00086">
    <property type="entry name" value="CYTOCHROME_P450"/>
    <property type="match status" value="1"/>
</dbReference>
<dbReference type="InterPro" id="IPR017972">
    <property type="entry name" value="Cyt_P450_CS"/>
</dbReference>
<dbReference type="GO" id="GO:0005506">
    <property type="term" value="F:iron ion binding"/>
    <property type="evidence" value="ECO:0007669"/>
    <property type="project" value="InterPro"/>
</dbReference>
<comment type="caution">
    <text evidence="8">The sequence shown here is derived from an EMBL/GenBank/DDBJ whole genome shotgun (WGS) entry which is preliminary data.</text>
</comment>
<evidence type="ECO:0000256" key="2">
    <source>
        <dbReference type="ARBA" id="ARBA00022617"/>
    </source>
</evidence>
<evidence type="ECO:0000256" key="5">
    <source>
        <dbReference type="ARBA" id="ARBA00023004"/>
    </source>
</evidence>
<evidence type="ECO:0000256" key="6">
    <source>
        <dbReference type="ARBA" id="ARBA00023033"/>
    </source>
</evidence>
<keyword evidence="4 7" id="KW-0560">Oxidoreductase</keyword>
<comment type="similarity">
    <text evidence="1 7">Belongs to the cytochrome P450 family.</text>
</comment>
<evidence type="ECO:0000256" key="1">
    <source>
        <dbReference type="ARBA" id="ARBA00010617"/>
    </source>
</evidence>
<dbReference type="InterPro" id="IPR001128">
    <property type="entry name" value="Cyt_P450"/>
</dbReference>
<proteinExistence type="inferred from homology"/>
<dbReference type="CDD" id="cd11029">
    <property type="entry name" value="CYP107-like"/>
    <property type="match status" value="1"/>
</dbReference>
<dbReference type="AlphaFoldDB" id="A0A5B2XKM3"/>
<sequence>MPVWVVSRYADARAALADPRLRKDAVGLRAALTAKLAEAGRPTELSGLFNPHMLNSDPPDHSRLRRLLARDFTARRVAELRPRVAAITTELVDALPTGEPVDLIDGLAFPLPITVICELLGVPVANREQFRAWSTDLVAGSPERTMASSGAMAGYFVDLIGRKRADPGDDLLSALTLANSDGDRLSGEELLGTAFLLLVAGHETTVNLIGNGAHALLRDPHRWRRLHDDPALLPGAIEELLRFDSPVRTSTPRFTSEPVDIGSTVIPANDLVLVALGSANRDADRFERPDEVDLHRPQGGHLAFGHGIHYCLGAPLARLEAEVALGLLTERFPLTSLAVAEGELRRQPSAIMNGFRALPVVLA</sequence>
<dbReference type="Gene3D" id="1.10.630.10">
    <property type="entry name" value="Cytochrome P450"/>
    <property type="match status" value="1"/>
</dbReference>
<gene>
    <name evidence="8" type="ORF">F0L68_09190</name>
</gene>
<reference evidence="8 9" key="1">
    <citation type="submission" date="2019-09" db="EMBL/GenBank/DDBJ databases">
        <title>Goodfellowia gen. nov., a new genus of the Pseudonocardineae related to Actinoalloteichus, containing Goodfellowia coeruleoviolacea gen. nov., comb. nov. gen. nov., comb. nov.</title>
        <authorList>
            <person name="Labeda D."/>
        </authorList>
    </citation>
    <scope>NUCLEOTIDE SEQUENCE [LARGE SCALE GENOMIC DNA]</scope>
    <source>
        <strain evidence="8 9">AN110305</strain>
    </source>
</reference>
<organism evidence="8 9">
    <name type="scientific">Solihabitans fulvus</name>
    <dbReference type="NCBI Taxonomy" id="1892852"/>
    <lineage>
        <taxon>Bacteria</taxon>
        <taxon>Bacillati</taxon>
        <taxon>Actinomycetota</taxon>
        <taxon>Actinomycetes</taxon>
        <taxon>Pseudonocardiales</taxon>
        <taxon>Pseudonocardiaceae</taxon>
        <taxon>Solihabitans</taxon>
    </lineage>
</organism>
<reference evidence="8 9" key="2">
    <citation type="submission" date="2019-09" db="EMBL/GenBank/DDBJ databases">
        <authorList>
            <person name="Jin C."/>
        </authorList>
    </citation>
    <scope>NUCLEOTIDE SEQUENCE [LARGE SCALE GENOMIC DNA]</scope>
    <source>
        <strain evidence="8 9">AN110305</strain>
    </source>
</reference>
<dbReference type="GO" id="GO:0020037">
    <property type="term" value="F:heme binding"/>
    <property type="evidence" value="ECO:0007669"/>
    <property type="project" value="InterPro"/>
</dbReference>
<dbReference type="PANTHER" id="PTHR46696">
    <property type="entry name" value="P450, PUTATIVE (EUROFUNG)-RELATED"/>
    <property type="match status" value="1"/>
</dbReference>
<dbReference type="PANTHER" id="PTHR46696:SF1">
    <property type="entry name" value="CYTOCHROME P450 YJIB-RELATED"/>
    <property type="match status" value="1"/>
</dbReference>
<evidence type="ECO:0000313" key="9">
    <source>
        <dbReference type="Proteomes" id="UP000323454"/>
    </source>
</evidence>
<dbReference type="SUPFAM" id="SSF48264">
    <property type="entry name" value="Cytochrome P450"/>
    <property type="match status" value="1"/>
</dbReference>
<dbReference type="FunFam" id="1.10.630.10:FF:000018">
    <property type="entry name" value="Cytochrome P450 monooxygenase"/>
    <property type="match status" value="1"/>
</dbReference>
<dbReference type="EMBL" id="VUOB01000014">
    <property type="protein sequence ID" value="KAA2263856.1"/>
    <property type="molecule type" value="Genomic_DNA"/>
</dbReference>
<keyword evidence="6 7" id="KW-0503">Monooxygenase</keyword>
<evidence type="ECO:0000256" key="3">
    <source>
        <dbReference type="ARBA" id="ARBA00022723"/>
    </source>
</evidence>
<name>A0A5B2XKM3_9PSEU</name>
<dbReference type="GO" id="GO:0016705">
    <property type="term" value="F:oxidoreductase activity, acting on paired donors, with incorporation or reduction of molecular oxygen"/>
    <property type="evidence" value="ECO:0007669"/>
    <property type="project" value="InterPro"/>
</dbReference>
<keyword evidence="5 7" id="KW-0408">Iron</keyword>
<dbReference type="Pfam" id="PF00067">
    <property type="entry name" value="p450"/>
    <property type="match status" value="1"/>
</dbReference>
<dbReference type="OrthoDB" id="3700148at2"/>
<evidence type="ECO:0000313" key="8">
    <source>
        <dbReference type="EMBL" id="KAA2263856.1"/>
    </source>
</evidence>
<dbReference type="InterPro" id="IPR036396">
    <property type="entry name" value="Cyt_P450_sf"/>
</dbReference>